<sequence>MQQDAGILYTLSQFRRFDSSEVEAAQFSERIFACNNCPRRVGPRCRSNGSNCADFAKLQANHCQAWDGKEPPPVPVQLAPKPHHSRRIESPANNRSHRPEVKSLVVVSCYFNPLSNPRMAENARRFRDSIEVPVQFCELSFDGEFLFSDSIRISGDDSSRFIWQKERLLNIVMEQLPETVDAVAIVDADLIFQNRNWFRVTLQKLWHADIVQCFDLIEYETETGSVEKSYPSYAKSSQGNPGMPGGAVAFRRSVLRQGGLHEENILGGGDSVMLRHWEKSGFKIDSVPGVVRHLFHGAHGDRQQLSRYDVLKAAGFDFERHINSDPGKPLTWSSAEGSREVRRVAQHFFESRSGKTASSEKPIPIKPPQSPAAGRKINNLAVVACHFNPCGYKMPVRNGHEFLERLGVPVTMVELSFNGKFEFDAEHKIIGDLTKSFMWQKERLLNIGIQSLPEEVDAVAWIDMDAIFQNPNWYEDTKKLLETYPIVQLYERVDFFGPDRTVTSQSNSWAYNWSNGLNGQVFGTPGFAWAARREAIPWGIYDKDIVGGGDCHAVAAFVKERKWVEKQYSSLKRPAADFDAWKAKQYPLIDGRIGCVPGAAFHLYHGTREKRQYGDRLQILRNHNFCISDIKIGENGVWEWASYKPGLHQDIRDYFLNREEDS</sequence>
<dbReference type="InterPro" id="IPR029044">
    <property type="entry name" value="Nucleotide-diphossugar_trans"/>
</dbReference>
<dbReference type="RefSeq" id="WP_145460145.1">
    <property type="nucleotide sequence ID" value="NZ_CP036317.1"/>
</dbReference>
<dbReference type="SUPFAM" id="SSF53448">
    <property type="entry name" value="Nucleotide-diphospho-sugar transferases"/>
    <property type="match status" value="1"/>
</dbReference>
<name>A0A518FYI3_9PLAN</name>
<feature type="region of interest" description="Disordered" evidence="1">
    <location>
        <begin position="351"/>
        <end position="371"/>
    </location>
</feature>
<organism evidence="2 3">
    <name type="scientific">Gimesia panareensis</name>
    <dbReference type="NCBI Taxonomy" id="2527978"/>
    <lineage>
        <taxon>Bacteria</taxon>
        <taxon>Pseudomonadati</taxon>
        <taxon>Planctomycetota</taxon>
        <taxon>Planctomycetia</taxon>
        <taxon>Planctomycetales</taxon>
        <taxon>Planctomycetaceae</taxon>
        <taxon>Gimesia</taxon>
    </lineage>
</organism>
<dbReference type="AlphaFoldDB" id="A0A518FYI3"/>
<gene>
    <name evidence="2" type="ORF">Pan153_61200</name>
</gene>
<evidence type="ECO:0000313" key="2">
    <source>
        <dbReference type="EMBL" id="QDV21432.1"/>
    </source>
</evidence>
<evidence type="ECO:0000256" key="1">
    <source>
        <dbReference type="SAM" id="MobiDB-lite"/>
    </source>
</evidence>
<dbReference type="EMBL" id="CP036317">
    <property type="protein sequence ID" value="QDV21432.1"/>
    <property type="molecule type" value="Genomic_DNA"/>
</dbReference>
<protein>
    <submittedName>
        <fullName evidence="2">Uncharacterized protein</fullName>
    </submittedName>
</protein>
<evidence type="ECO:0000313" key="3">
    <source>
        <dbReference type="Proteomes" id="UP000320839"/>
    </source>
</evidence>
<proteinExistence type="predicted"/>
<dbReference type="Gene3D" id="3.90.550.10">
    <property type="entry name" value="Spore Coat Polysaccharide Biosynthesis Protein SpsA, Chain A"/>
    <property type="match status" value="1"/>
</dbReference>
<dbReference type="Proteomes" id="UP000320839">
    <property type="component" value="Chromosome"/>
</dbReference>
<dbReference type="OrthoDB" id="7593663at2"/>
<reference evidence="2 3" key="1">
    <citation type="submission" date="2019-02" db="EMBL/GenBank/DDBJ databases">
        <title>Deep-cultivation of Planctomycetes and their phenomic and genomic characterization uncovers novel biology.</title>
        <authorList>
            <person name="Wiegand S."/>
            <person name="Jogler M."/>
            <person name="Boedeker C."/>
            <person name="Pinto D."/>
            <person name="Vollmers J."/>
            <person name="Rivas-Marin E."/>
            <person name="Kohn T."/>
            <person name="Peeters S.H."/>
            <person name="Heuer A."/>
            <person name="Rast P."/>
            <person name="Oberbeckmann S."/>
            <person name="Bunk B."/>
            <person name="Jeske O."/>
            <person name="Meyerdierks A."/>
            <person name="Storesund J.E."/>
            <person name="Kallscheuer N."/>
            <person name="Luecker S."/>
            <person name="Lage O.M."/>
            <person name="Pohl T."/>
            <person name="Merkel B.J."/>
            <person name="Hornburger P."/>
            <person name="Mueller R.-W."/>
            <person name="Bruemmer F."/>
            <person name="Labrenz M."/>
            <person name="Spormann A.M."/>
            <person name="Op den Camp H."/>
            <person name="Overmann J."/>
            <person name="Amann R."/>
            <person name="Jetten M.S.M."/>
            <person name="Mascher T."/>
            <person name="Medema M.H."/>
            <person name="Devos D.P."/>
            <person name="Kaster A.-K."/>
            <person name="Ovreas L."/>
            <person name="Rohde M."/>
            <person name="Galperin M.Y."/>
            <person name="Jogler C."/>
        </authorList>
    </citation>
    <scope>NUCLEOTIDE SEQUENCE [LARGE SCALE GENOMIC DNA]</scope>
    <source>
        <strain evidence="2 3">Pan153</strain>
    </source>
</reference>
<accession>A0A518FYI3</accession>